<feature type="compositionally biased region" description="Pro residues" evidence="3">
    <location>
        <begin position="633"/>
        <end position="643"/>
    </location>
</feature>
<sequence>MGITVAVKLEHLALPKILTSANADHSGLVLVPNVDHYGTVKDTVKSFIRNNFFIADELQVIQAPLFRKLGEKEGVEDIYKRYACQADIEISDIHLDEDNYSFFAREGGRTVELEENQKLEDYHILDKTVLQLRRLPQPLPEAGGRIFVETKDGILPLLHVTYQTQVIELKHALERMTGIPVDKQLLSTVGRVMHDDFQMKDFEGPHRVCEDSTLDLCKSGDSNAEQGHKRMVIYISVMGEQTITMVVQSRDLVQSILQVVEARTGVATWQQRITFSGKVLQEKKTLGEYYVHPECTLQITIFRSPCKPPQKFVNTLHSSENSGMDENKPAARKIKLLRTSKGRQNGSITIPVLTTDTVSDLRRKVRRTLQPLTERNFLVMHGPAAETNGGSTKPSPSSSSKGGEGGGGRRLSRVLSFTGKTLSGQVSNATSPSISTTGSVCASPEGSVKGSGTKPLAARMLSMKNFSGPLLPSPAKGAQPSSTPPTSSDRTIKDSSDSAGQGSSTKSSAARALAFKNYSGPLVVNPNKGVQPTAAPLFPPPLKSPREAASPAKPFGSNGVNTAASGGQFTGFKGSAPKRTGENEQPSLAGSPKKFVHTRQDSMSSNAGTTHSRAPSVGSIHFNPTELHSLPEPCEPIPLPETPPSVISPTARVPTSSKKMNQPGQGSEKKGLGAWLSDSMQTLKEHIRAPFTESEPSEDAPQFIYCNLQYFGARTRGSTANVERPD</sequence>
<gene>
    <name evidence="5" type="ORF">AXG93_1504s1390</name>
</gene>
<comment type="caution">
    <text evidence="5">The sequence shown here is derived from an EMBL/GenBank/DDBJ whole genome shotgun (WGS) entry which is preliminary data.</text>
</comment>
<feature type="region of interest" description="Disordered" evidence="3">
    <location>
        <begin position="375"/>
        <end position="453"/>
    </location>
</feature>
<feature type="compositionally biased region" description="Polar residues" evidence="3">
    <location>
        <begin position="645"/>
        <end position="665"/>
    </location>
</feature>
<reference evidence="5" key="1">
    <citation type="submission" date="2016-03" db="EMBL/GenBank/DDBJ databases">
        <title>Mechanisms controlling the formation of the plant cell surface in tip-growing cells are functionally conserved among land plants.</title>
        <authorList>
            <person name="Honkanen S."/>
            <person name="Jones V.A."/>
            <person name="Morieri G."/>
            <person name="Champion C."/>
            <person name="Hetherington A.J."/>
            <person name="Kelly S."/>
            <person name="Saint-Marcoux D."/>
            <person name="Proust H."/>
            <person name="Prescott H."/>
            <person name="Dolan L."/>
        </authorList>
    </citation>
    <scope>NUCLEOTIDE SEQUENCE [LARGE SCALE GENOMIC DNA]</scope>
    <source>
        <tissue evidence="5">Whole gametophyte</tissue>
    </source>
</reference>
<evidence type="ECO:0000256" key="2">
    <source>
        <dbReference type="ARBA" id="ARBA00022490"/>
    </source>
</evidence>
<organism evidence="5 6">
    <name type="scientific">Marchantia polymorpha subsp. ruderalis</name>
    <dbReference type="NCBI Taxonomy" id="1480154"/>
    <lineage>
        <taxon>Eukaryota</taxon>
        <taxon>Viridiplantae</taxon>
        <taxon>Streptophyta</taxon>
        <taxon>Embryophyta</taxon>
        <taxon>Marchantiophyta</taxon>
        <taxon>Marchantiopsida</taxon>
        <taxon>Marchantiidae</taxon>
        <taxon>Marchantiales</taxon>
        <taxon>Marchantiaceae</taxon>
        <taxon>Marchantia</taxon>
    </lineage>
</organism>
<dbReference type="Pfam" id="PF00240">
    <property type="entry name" value="ubiquitin"/>
    <property type="match status" value="1"/>
</dbReference>
<dbReference type="GO" id="GO:0071818">
    <property type="term" value="C:BAT3 complex"/>
    <property type="evidence" value="ECO:0007669"/>
    <property type="project" value="TreeGrafter"/>
</dbReference>
<comment type="subcellular location">
    <subcellularLocation>
        <location evidence="1">Cytoplasm</location>
        <location evidence="1">Cytosol</location>
    </subcellularLocation>
</comment>
<evidence type="ECO:0000313" key="6">
    <source>
        <dbReference type="Proteomes" id="UP000077202"/>
    </source>
</evidence>
<dbReference type="InterPro" id="IPR019956">
    <property type="entry name" value="Ubiquitin_dom"/>
</dbReference>
<dbReference type="AlphaFoldDB" id="A0A176VN25"/>
<dbReference type="SUPFAM" id="SSF54236">
    <property type="entry name" value="Ubiquitin-like"/>
    <property type="match status" value="2"/>
</dbReference>
<dbReference type="Gene3D" id="3.10.20.90">
    <property type="entry name" value="Phosphatidylinositol 3-kinase Catalytic Subunit, Chain A, domain 1"/>
    <property type="match status" value="2"/>
</dbReference>
<accession>A0A176VN25</accession>
<dbReference type="PANTHER" id="PTHR46555">
    <property type="entry name" value="UBIQUITIN-LIKE PROTEIN 4A"/>
    <property type="match status" value="1"/>
</dbReference>
<feature type="region of interest" description="Disordered" evidence="3">
    <location>
        <begin position="465"/>
        <end position="508"/>
    </location>
</feature>
<feature type="compositionally biased region" description="Polar residues" evidence="3">
    <location>
        <begin position="558"/>
        <end position="567"/>
    </location>
</feature>
<feature type="domain" description="Ubiquitin-like" evidence="4">
    <location>
        <begin position="144"/>
        <end position="202"/>
    </location>
</feature>
<dbReference type="GO" id="GO:0051087">
    <property type="term" value="F:protein-folding chaperone binding"/>
    <property type="evidence" value="ECO:0007669"/>
    <property type="project" value="TreeGrafter"/>
</dbReference>
<feature type="compositionally biased region" description="Polar residues" evidence="3">
    <location>
        <begin position="418"/>
        <end position="440"/>
    </location>
</feature>
<keyword evidence="6" id="KW-1185">Reference proteome</keyword>
<feature type="compositionally biased region" description="Polar residues" evidence="3">
    <location>
        <begin position="601"/>
        <end position="613"/>
    </location>
</feature>
<protein>
    <recommendedName>
        <fullName evidence="4">Ubiquitin-like domain-containing protein</fullName>
    </recommendedName>
</protein>
<feature type="region of interest" description="Disordered" evidence="3">
    <location>
        <begin position="534"/>
        <end position="672"/>
    </location>
</feature>
<dbReference type="CDD" id="cd17039">
    <property type="entry name" value="Ubl_ubiquitin_like"/>
    <property type="match status" value="2"/>
</dbReference>
<name>A0A176VN25_MARPO</name>
<evidence type="ECO:0000256" key="3">
    <source>
        <dbReference type="SAM" id="MobiDB-lite"/>
    </source>
</evidence>
<feature type="compositionally biased region" description="Polar residues" evidence="3">
    <location>
        <begin position="497"/>
        <end position="508"/>
    </location>
</feature>
<dbReference type="PRINTS" id="PR00348">
    <property type="entry name" value="UBIQUITIN"/>
</dbReference>
<proteinExistence type="predicted"/>
<dbReference type="InterPro" id="IPR000626">
    <property type="entry name" value="Ubiquitin-like_dom"/>
</dbReference>
<evidence type="ECO:0000256" key="1">
    <source>
        <dbReference type="ARBA" id="ARBA00004514"/>
    </source>
</evidence>
<evidence type="ECO:0000259" key="4">
    <source>
        <dbReference type="PROSITE" id="PS50053"/>
    </source>
</evidence>
<feature type="domain" description="Ubiquitin-like" evidence="4">
    <location>
        <begin position="231"/>
        <end position="301"/>
    </location>
</feature>
<dbReference type="InterPro" id="IPR047154">
    <property type="entry name" value="UBL4A-like"/>
</dbReference>
<feature type="compositionally biased region" description="Low complexity" evidence="3">
    <location>
        <begin position="389"/>
        <end position="401"/>
    </location>
</feature>
<dbReference type="GO" id="GO:0071816">
    <property type="term" value="P:tail-anchored membrane protein insertion into ER membrane"/>
    <property type="evidence" value="ECO:0007669"/>
    <property type="project" value="TreeGrafter"/>
</dbReference>
<dbReference type="EMBL" id="LVLJ01003222">
    <property type="protein sequence ID" value="OAE22328.1"/>
    <property type="molecule type" value="Genomic_DNA"/>
</dbReference>
<evidence type="ECO:0000313" key="5">
    <source>
        <dbReference type="EMBL" id="OAE22328.1"/>
    </source>
</evidence>
<keyword evidence="2" id="KW-0963">Cytoplasm</keyword>
<dbReference type="Proteomes" id="UP000077202">
    <property type="component" value="Unassembled WGS sequence"/>
</dbReference>
<dbReference type="InterPro" id="IPR029071">
    <property type="entry name" value="Ubiquitin-like_domsf"/>
</dbReference>
<dbReference type="PROSITE" id="PS50053">
    <property type="entry name" value="UBIQUITIN_2"/>
    <property type="match status" value="2"/>
</dbReference>
<dbReference type="PANTHER" id="PTHR46555:SF1">
    <property type="entry name" value="UBIQUITIN-LIKE PROTEIN 4A"/>
    <property type="match status" value="1"/>
</dbReference>
<dbReference type="GO" id="GO:0006620">
    <property type="term" value="P:post-translational protein targeting to endoplasmic reticulum membrane"/>
    <property type="evidence" value="ECO:0007669"/>
    <property type="project" value="InterPro"/>
</dbReference>